<comment type="subcellular location">
    <subcellularLocation>
        <location evidence="7">Cytoplasm</location>
    </subcellularLocation>
</comment>
<dbReference type="InterPro" id="IPR011063">
    <property type="entry name" value="TilS/TtcA_N"/>
</dbReference>
<keyword evidence="3 7" id="KW-0819">tRNA processing</keyword>
<dbReference type="InterPro" id="IPR015262">
    <property type="entry name" value="tRNA_Ile_lys_synt_subst-bd"/>
</dbReference>
<evidence type="ECO:0000256" key="7">
    <source>
        <dbReference type="HAMAP-Rule" id="MF_01161"/>
    </source>
</evidence>
<reference evidence="11 12" key="1">
    <citation type="submission" date="2018-10" db="EMBL/GenBank/DDBJ databases">
        <title>Corynebacterium macginleyi genome sequencing and assembly of the type strain and two clinical samples.</title>
        <authorList>
            <person name="Bernier A.-M."/>
            <person name="Bernard K."/>
        </authorList>
    </citation>
    <scope>NUCLEOTIDE SEQUENCE [LARGE SCALE GENOMIC DNA]</scope>
    <source>
        <strain evidence="11 12">NML 120205</strain>
    </source>
</reference>
<dbReference type="RefSeq" id="WP_121911501.1">
    <property type="nucleotide sequence ID" value="NZ_CP068292.1"/>
</dbReference>
<evidence type="ECO:0000256" key="5">
    <source>
        <dbReference type="ARBA" id="ARBA00022840"/>
    </source>
</evidence>
<dbReference type="HAMAP" id="MF_01161">
    <property type="entry name" value="tRNA_Ile_lys_synt"/>
    <property type="match status" value="1"/>
</dbReference>
<dbReference type="PANTHER" id="PTHR43033:SF1">
    <property type="entry name" value="TRNA(ILE)-LYSIDINE SYNTHASE-RELATED"/>
    <property type="match status" value="1"/>
</dbReference>
<dbReference type="SUPFAM" id="SSF52402">
    <property type="entry name" value="Adenine nucleotide alpha hydrolases-like"/>
    <property type="match status" value="1"/>
</dbReference>
<dbReference type="Pfam" id="PF01171">
    <property type="entry name" value="ATP_bind_3"/>
    <property type="match status" value="2"/>
</dbReference>
<dbReference type="EC" id="6.3.4.19" evidence="7"/>
<evidence type="ECO:0000256" key="2">
    <source>
        <dbReference type="ARBA" id="ARBA00022598"/>
    </source>
</evidence>
<keyword evidence="2 7" id="KW-0436">Ligase</keyword>
<comment type="caution">
    <text evidence="11">The sequence shown here is derived from an EMBL/GenBank/DDBJ whole genome shotgun (WGS) entry which is preliminary data.</text>
</comment>
<dbReference type="Pfam" id="PF09179">
    <property type="entry name" value="TilS"/>
    <property type="match status" value="1"/>
</dbReference>
<dbReference type="AlphaFoldDB" id="A0A3M0GMT0"/>
<dbReference type="PANTHER" id="PTHR43033">
    <property type="entry name" value="TRNA(ILE)-LYSIDINE SYNTHASE-RELATED"/>
    <property type="match status" value="1"/>
</dbReference>
<comment type="function">
    <text evidence="7">Ligates lysine onto the cytidine present at position 34 of the AUA codon-specific tRNA(Ile) that contains the anticodon CAU, in an ATP-dependent manner. Cytidine is converted to lysidine, thus changing the amino acid specificity of the tRNA from methionine to isoleucine.</text>
</comment>
<feature type="binding site" evidence="7">
    <location>
        <begin position="39"/>
        <end position="44"/>
    </location>
    <ligand>
        <name>ATP</name>
        <dbReference type="ChEBI" id="CHEBI:30616"/>
    </ligand>
</feature>
<dbReference type="GO" id="GO:0005524">
    <property type="term" value="F:ATP binding"/>
    <property type="evidence" value="ECO:0007669"/>
    <property type="project" value="UniProtKB-UniRule"/>
</dbReference>
<dbReference type="InterPro" id="IPR012795">
    <property type="entry name" value="tRNA_Ile_lys_synt_N"/>
</dbReference>
<dbReference type="EMBL" id="REGC01000004">
    <property type="protein sequence ID" value="RMB62611.1"/>
    <property type="molecule type" value="Genomic_DNA"/>
</dbReference>
<comment type="similarity">
    <text evidence="7">Belongs to the tRNA(Ile)-lysidine synthase family.</text>
</comment>
<feature type="domain" description="tRNA(Ile)-lysidine/2-thiocytidine synthase N-terminal" evidence="9">
    <location>
        <begin position="34"/>
        <end position="120"/>
    </location>
</feature>
<dbReference type="Gene3D" id="3.40.50.620">
    <property type="entry name" value="HUPs"/>
    <property type="match status" value="1"/>
</dbReference>
<keyword evidence="5 7" id="KW-0067">ATP-binding</keyword>
<evidence type="ECO:0000256" key="3">
    <source>
        <dbReference type="ARBA" id="ARBA00022694"/>
    </source>
</evidence>
<keyword evidence="4 7" id="KW-0547">Nucleotide-binding</keyword>
<feature type="region of interest" description="Disordered" evidence="8">
    <location>
        <begin position="137"/>
        <end position="160"/>
    </location>
</feature>
<proteinExistence type="inferred from homology"/>
<dbReference type="Proteomes" id="UP000270649">
    <property type="component" value="Unassembled WGS sequence"/>
</dbReference>
<gene>
    <name evidence="7" type="primary">tilS</name>
    <name evidence="11" type="ORF">D9543_04690</name>
</gene>
<comment type="domain">
    <text evidence="7">The N-terminal region contains the highly conserved SGGXDS motif, predicted to be a P-loop motif involved in ATP binding.</text>
</comment>
<organism evidence="11 12">
    <name type="scientific">Corynebacterium macginleyi</name>
    <dbReference type="NCBI Taxonomy" id="38290"/>
    <lineage>
        <taxon>Bacteria</taxon>
        <taxon>Bacillati</taxon>
        <taxon>Actinomycetota</taxon>
        <taxon>Actinomycetes</taxon>
        <taxon>Mycobacteriales</taxon>
        <taxon>Corynebacteriaceae</taxon>
        <taxon>Corynebacterium</taxon>
    </lineage>
</organism>
<keyword evidence="1 7" id="KW-0963">Cytoplasm</keyword>
<accession>A0A3M0GMT0</accession>
<feature type="domain" description="tRNA(Ile)-lysidine/2-thiocytidine synthase N-terminal" evidence="9">
    <location>
        <begin position="163"/>
        <end position="242"/>
    </location>
</feature>
<dbReference type="InterPro" id="IPR012094">
    <property type="entry name" value="tRNA_Ile_lys_synt"/>
</dbReference>
<evidence type="ECO:0000256" key="8">
    <source>
        <dbReference type="SAM" id="MobiDB-lite"/>
    </source>
</evidence>
<evidence type="ECO:0000259" key="9">
    <source>
        <dbReference type="Pfam" id="PF01171"/>
    </source>
</evidence>
<dbReference type="GO" id="GO:0005737">
    <property type="term" value="C:cytoplasm"/>
    <property type="evidence" value="ECO:0007669"/>
    <property type="project" value="UniProtKB-SubCell"/>
</dbReference>
<sequence>MSPQPVVMPFWPRVSPHFLACRRAVRAAQMDPTVAVGLSGGADSLALCAAMIAEGHDVIALCVDHSLQDGSREQAEKAARQAESLGAQARVLAVQVPKDRGKSMEAVARHERYVAMAMAVAAWEQRENAASRRAEMCEQDTELGEAAREKSARGKRGKGGPLEIALAHTADDQAETLLLGALRGRVAGMPERAVVEGARVVRPFLQVRRANTVGACAELGLEVWHDPHNADTDFRRVALRREIIPELSRVIGGDAVPALAQAAMDTARDEEYLATAATADCAELAALPEPRRRRAIAAWLIEQGVKVTKEGIGGIGKLCTDWHGQGPVAVSSARQAGQRLEVARIGGKLALLSGH</sequence>
<evidence type="ECO:0000259" key="10">
    <source>
        <dbReference type="Pfam" id="PF09179"/>
    </source>
</evidence>
<comment type="catalytic activity">
    <reaction evidence="6 7">
        <text>cytidine(34) in tRNA(Ile2) + L-lysine + ATP = lysidine(34) in tRNA(Ile2) + AMP + diphosphate + H(+)</text>
        <dbReference type="Rhea" id="RHEA:43744"/>
        <dbReference type="Rhea" id="RHEA-COMP:10625"/>
        <dbReference type="Rhea" id="RHEA-COMP:10670"/>
        <dbReference type="ChEBI" id="CHEBI:15378"/>
        <dbReference type="ChEBI" id="CHEBI:30616"/>
        <dbReference type="ChEBI" id="CHEBI:32551"/>
        <dbReference type="ChEBI" id="CHEBI:33019"/>
        <dbReference type="ChEBI" id="CHEBI:82748"/>
        <dbReference type="ChEBI" id="CHEBI:83665"/>
        <dbReference type="ChEBI" id="CHEBI:456215"/>
        <dbReference type="EC" id="6.3.4.19"/>
    </reaction>
</comment>
<evidence type="ECO:0000256" key="6">
    <source>
        <dbReference type="ARBA" id="ARBA00048539"/>
    </source>
</evidence>
<dbReference type="InterPro" id="IPR014729">
    <property type="entry name" value="Rossmann-like_a/b/a_fold"/>
</dbReference>
<feature type="domain" description="tRNA(Ile)-lysidine synthase substrate-binding" evidence="10">
    <location>
        <begin position="280"/>
        <end position="340"/>
    </location>
</feature>
<evidence type="ECO:0000256" key="4">
    <source>
        <dbReference type="ARBA" id="ARBA00022741"/>
    </source>
</evidence>
<evidence type="ECO:0000313" key="11">
    <source>
        <dbReference type="EMBL" id="RMB62611.1"/>
    </source>
</evidence>
<dbReference type="GO" id="GO:0006400">
    <property type="term" value="P:tRNA modification"/>
    <property type="evidence" value="ECO:0007669"/>
    <property type="project" value="UniProtKB-UniRule"/>
</dbReference>
<evidence type="ECO:0000313" key="12">
    <source>
        <dbReference type="Proteomes" id="UP000270649"/>
    </source>
</evidence>
<dbReference type="CDD" id="cd01992">
    <property type="entry name" value="TilS_N"/>
    <property type="match status" value="1"/>
</dbReference>
<evidence type="ECO:0000256" key="1">
    <source>
        <dbReference type="ARBA" id="ARBA00022490"/>
    </source>
</evidence>
<name>A0A3M0GMT0_9CORY</name>
<protein>
    <recommendedName>
        <fullName evidence="7">tRNA(Ile)-lysidine synthase</fullName>
        <ecNumber evidence="7">6.3.4.19</ecNumber>
    </recommendedName>
    <alternativeName>
        <fullName evidence="7">tRNA(Ile)-2-lysyl-cytidine synthase</fullName>
    </alternativeName>
    <alternativeName>
        <fullName evidence="7">tRNA(Ile)-lysidine synthetase</fullName>
    </alternativeName>
</protein>
<dbReference type="GO" id="GO:0032267">
    <property type="term" value="F:tRNA(Ile)-lysidine synthase activity"/>
    <property type="evidence" value="ECO:0007669"/>
    <property type="project" value="UniProtKB-EC"/>
</dbReference>